<reference evidence="2 3" key="1">
    <citation type="submission" date="2015-09" db="EMBL/GenBank/DDBJ databases">
        <title>Trachymyrmex zeteki WGS genome.</title>
        <authorList>
            <person name="Nygaard S."/>
            <person name="Hu H."/>
            <person name="Boomsma J."/>
            <person name="Zhang G."/>
        </authorList>
    </citation>
    <scope>NUCLEOTIDE SEQUENCE [LARGE SCALE GENOMIC DNA]</scope>
    <source>
        <strain evidence="2">Tzet28-1</strain>
        <tissue evidence="2">Whole body</tissue>
    </source>
</reference>
<feature type="compositionally biased region" description="Polar residues" evidence="1">
    <location>
        <begin position="722"/>
        <end position="733"/>
    </location>
</feature>
<feature type="compositionally biased region" description="Low complexity" evidence="1">
    <location>
        <begin position="809"/>
        <end position="818"/>
    </location>
</feature>
<dbReference type="EMBL" id="KQ982052">
    <property type="protein sequence ID" value="KYQ60650.1"/>
    <property type="molecule type" value="Genomic_DNA"/>
</dbReference>
<sequence length="1351" mass="152881">AIGHKPSNDVLLRSLSDFGVVRRSLNPITFGQYSYGYEYQLTSDENVSNIKNKKNVVIENLKLSVTFRDNILYIFSYLLYGCENNLTEEQHTSLETLYEFLKKKIVYMYNLLPILPKLDITDKNQQTTTVLSSLIKNLPSYIQCTAKYLVNEIEKNRIDLNTLLKPTESETFDYLANIDLNTLATGRIKNEEMIGYDENSNITQKALGPVFVKLIYNLQTKNFLSQELFSLILINLPNLSKDPVLEENVRYLYDLTRNNIINRNDWDSIGKDPVGNDAYTLIFSTFTKILNSNIQMIVKDATSYVYHHLKIVTVPTYLDSNLKYMHHLLEKDIDIEMLLSAVISQEFDEDTIRMKNRLLTYFIRNYRNEDITKILKGFNKFAYNDPSELLLAILTRFTKRVPSSPNTNSIQQPASALLSAVFMKKYSRIFTPFVSPEIDVLILLESVQVSDVDQVLQSTIDSIKLELISQPKISVLLSTLIPTEKEKCEAPRQCLVNTFLQVPKLQNNIPLTLTTKIQNVAYILMKTTPQPLQQKESYTTQYSIKPVDVNLYLNRDQDRDNSIAVAFKTDSMYTNNVPSGGINGVSYVWNIDKYVDKTGPAVQNELQVGTVGWETGIATEIDSTESKIVSPTIDQVHSTETKVTESKVIKPKVTQPKVTQPKVTQPKVTQPKITQPKVTQPKVTQPKVAQPKVVQSKLTQTHITEHVPIQERTSDRPLTLKPSLTTSISNVPSLGTYYPTQKPRKILHSRYTTPTPTERSVEDSNSKVEEYIPPSKVSFDEKEASPSISKESEDETSPSEEVTKEVTTKTKSTKPSTTIQHTKSQLLDSVEKKVHSENVVSSAIVLPPSIETDQPLRVHLSDSGVLVVTTSDDHNTTEPEVVLPDIKELLKSPDINKLMQNSDSPIVTRVLKPLNIIFGKNYIKEILKNVDIKLYPTNVALLLTLFKEAITYPEVTQNSQLTSIINQYIVTIDYVSPTTLLPVVVSSKELVSDVIYSTFNPNDLTQGKISENPPESLSDSVTVPLVNPKILLESINPSNPYVDLLPTLEQGNIFAKTIQPLKLIFTSEKITEILGPDFQPLMFPNKITLLFTLLRRLQKSKTIQANLKLKSAIDSYLQAIELPSISIQVSEDSFVKMKSETTGQWLPELTSLISALPTAETDDETTMIEEMEQYLDDPTLWEKLNIAKPPVTMSRGELLYKVTQSALSGTISVDKGVLKAFKYYENKIEFTDMGALPIMWMWVETYVFKAEVQLGDMIQETVNFDQLSYKEKLAYNDIITYLAQNPNLLQDNEDFDFEKYKTQGKFVKGLFKYLLTKPEINNKIKKNIKMILPRVTETGAGAVAMPNLSGF</sequence>
<feature type="compositionally biased region" description="Basic and acidic residues" evidence="1">
    <location>
        <begin position="759"/>
        <end position="770"/>
    </location>
</feature>
<protein>
    <submittedName>
        <fullName evidence="2">Uncharacterized protein</fullName>
    </submittedName>
</protein>
<feature type="compositionally biased region" description="Basic and acidic residues" evidence="1">
    <location>
        <begin position="703"/>
        <end position="715"/>
    </location>
</feature>
<dbReference type="STRING" id="64791.A0A151XKC3"/>
<feature type="region of interest" description="Disordered" evidence="1">
    <location>
        <begin position="652"/>
        <end position="824"/>
    </location>
</feature>
<evidence type="ECO:0000313" key="3">
    <source>
        <dbReference type="Proteomes" id="UP000075809"/>
    </source>
</evidence>
<organism evidence="2 3">
    <name type="scientific">Mycetomoellerius zeteki</name>
    <dbReference type="NCBI Taxonomy" id="64791"/>
    <lineage>
        <taxon>Eukaryota</taxon>
        <taxon>Metazoa</taxon>
        <taxon>Ecdysozoa</taxon>
        <taxon>Arthropoda</taxon>
        <taxon>Hexapoda</taxon>
        <taxon>Insecta</taxon>
        <taxon>Pterygota</taxon>
        <taxon>Neoptera</taxon>
        <taxon>Endopterygota</taxon>
        <taxon>Hymenoptera</taxon>
        <taxon>Apocrita</taxon>
        <taxon>Aculeata</taxon>
        <taxon>Formicoidea</taxon>
        <taxon>Formicidae</taxon>
        <taxon>Myrmicinae</taxon>
        <taxon>Mycetomoellerius</taxon>
    </lineage>
</organism>
<accession>A0A151XKC3</accession>
<name>A0A151XKC3_9HYME</name>
<keyword evidence="3" id="KW-1185">Reference proteome</keyword>
<feature type="compositionally biased region" description="Polar residues" evidence="1">
    <location>
        <begin position="656"/>
        <end position="683"/>
    </location>
</feature>
<dbReference type="Proteomes" id="UP000075809">
    <property type="component" value="Unassembled WGS sequence"/>
</dbReference>
<evidence type="ECO:0000313" key="2">
    <source>
        <dbReference type="EMBL" id="KYQ60650.1"/>
    </source>
</evidence>
<evidence type="ECO:0000256" key="1">
    <source>
        <dbReference type="SAM" id="MobiDB-lite"/>
    </source>
</evidence>
<feature type="non-terminal residue" evidence="2">
    <location>
        <position position="1"/>
    </location>
</feature>
<proteinExistence type="predicted"/>
<gene>
    <name evidence="2" type="ORF">ALC60_00275</name>
</gene>